<keyword evidence="3" id="KW-0520">NAD</keyword>
<dbReference type="PANTHER" id="PTHR43060:SF15">
    <property type="entry name" value="3-HYDROXYISOBUTYRATE DEHYDROGENASE-LIKE 1, MITOCHONDRIAL-RELATED"/>
    <property type="match status" value="1"/>
</dbReference>
<keyword evidence="2" id="KW-0560">Oxidoreductase</keyword>
<dbReference type="InterPro" id="IPR036291">
    <property type="entry name" value="NAD(P)-bd_dom_sf"/>
</dbReference>
<comment type="caution">
    <text evidence="6">The sequence shown here is derived from an EMBL/GenBank/DDBJ whole genome shotgun (WGS) entry which is preliminary data.</text>
</comment>
<dbReference type="Pfam" id="PF14833">
    <property type="entry name" value="NAD_binding_11"/>
    <property type="match status" value="1"/>
</dbReference>
<organism evidence="6 7">
    <name type="scientific">Pseudonocardia adelaidensis</name>
    <dbReference type="NCBI Taxonomy" id="648754"/>
    <lineage>
        <taxon>Bacteria</taxon>
        <taxon>Bacillati</taxon>
        <taxon>Actinomycetota</taxon>
        <taxon>Actinomycetes</taxon>
        <taxon>Pseudonocardiales</taxon>
        <taxon>Pseudonocardiaceae</taxon>
        <taxon>Pseudonocardia</taxon>
    </lineage>
</organism>
<sequence length="281" mass="28599">MAVPPTSVGLAGLGNLGRPLATTLVRAGWDLAVHDVVPGRAEPVVALGATAVPDAAALADRDVLVLAVPDDAAVEQVLDAYLAVERPGRAVVVHSTVLPQTATRLAGVAAGHGVDLLDAPVSGGAERAGDGTLTVMVGGAEAALERLRPLLDTIGDPVLHVGPVGAGAAAKLANQLTMFANLAGVYEAIDFAAAHGVATDALLTALETSLGDSWIARNLGFWDRTAAAYDESGTPVRDRPWSKDLAEVVQAARAAAVPVPLAGWLAQTLAARVEARREPAR</sequence>
<accession>A0ABP9NL28</accession>
<dbReference type="RefSeq" id="WP_345605377.1">
    <property type="nucleotide sequence ID" value="NZ_BAABJO010000009.1"/>
</dbReference>
<feature type="domain" description="3-hydroxyisobutyrate dehydrogenase-like NAD-binding" evidence="5">
    <location>
        <begin position="165"/>
        <end position="271"/>
    </location>
</feature>
<dbReference type="InterPro" id="IPR029154">
    <property type="entry name" value="HIBADH-like_NADP-bd"/>
</dbReference>
<gene>
    <name evidence="6" type="ORF">GCM10023320_27330</name>
</gene>
<dbReference type="InterPro" id="IPR008927">
    <property type="entry name" value="6-PGluconate_DH-like_C_sf"/>
</dbReference>
<dbReference type="PIRSF" id="PIRSF000103">
    <property type="entry name" value="HIBADH"/>
    <property type="match status" value="1"/>
</dbReference>
<dbReference type="InterPro" id="IPR013328">
    <property type="entry name" value="6PGD_dom2"/>
</dbReference>
<dbReference type="Proteomes" id="UP001500804">
    <property type="component" value="Unassembled WGS sequence"/>
</dbReference>
<dbReference type="EMBL" id="BAABJO010000009">
    <property type="protein sequence ID" value="GAA5120306.1"/>
    <property type="molecule type" value="Genomic_DNA"/>
</dbReference>
<keyword evidence="7" id="KW-1185">Reference proteome</keyword>
<dbReference type="SUPFAM" id="SSF48179">
    <property type="entry name" value="6-phosphogluconate dehydrogenase C-terminal domain-like"/>
    <property type="match status" value="1"/>
</dbReference>
<protein>
    <submittedName>
        <fullName evidence="6">2-hydroxy-3-oxopropionate reductase</fullName>
    </submittedName>
</protein>
<evidence type="ECO:0000256" key="1">
    <source>
        <dbReference type="ARBA" id="ARBA00009080"/>
    </source>
</evidence>
<dbReference type="Pfam" id="PF03446">
    <property type="entry name" value="NAD_binding_2"/>
    <property type="match status" value="1"/>
</dbReference>
<evidence type="ECO:0000256" key="2">
    <source>
        <dbReference type="ARBA" id="ARBA00023002"/>
    </source>
</evidence>
<dbReference type="InterPro" id="IPR006115">
    <property type="entry name" value="6PGDH_NADP-bd"/>
</dbReference>
<dbReference type="Gene3D" id="1.10.1040.10">
    <property type="entry name" value="N-(1-d-carboxylethyl)-l-norvaline Dehydrogenase, domain 2"/>
    <property type="match status" value="1"/>
</dbReference>
<dbReference type="SUPFAM" id="SSF51735">
    <property type="entry name" value="NAD(P)-binding Rossmann-fold domains"/>
    <property type="match status" value="1"/>
</dbReference>
<comment type="similarity">
    <text evidence="1">Belongs to the HIBADH-related family.</text>
</comment>
<evidence type="ECO:0000259" key="4">
    <source>
        <dbReference type="Pfam" id="PF03446"/>
    </source>
</evidence>
<evidence type="ECO:0000313" key="6">
    <source>
        <dbReference type="EMBL" id="GAA5120306.1"/>
    </source>
</evidence>
<evidence type="ECO:0000256" key="3">
    <source>
        <dbReference type="ARBA" id="ARBA00023027"/>
    </source>
</evidence>
<dbReference type="PANTHER" id="PTHR43060">
    <property type="entry name" value="3-HYDROXYISOBUTYRATE DEHYDROGENASE-LIKE 1, MITOCHONDRIAL-RELATED"/>
    <property type="match status" value="1"/>
</dbReference>
<proteinExistence type="inferred from homology"/>
<name>A0ABP9NL28_9PSEU</name>
<dbReference type="Gene3D" id="3.40.50.720">
    <property type="entry name" value="NAD(P)-binding Rossmann-like Domain"/>
    <property type="match status" value="1"/>
</dbReference>
<evidence type="ECO:0000313" key="7">
    <source>
        <dbReference type="Proteomes" id="UP001500804"/>
    </source>
</evidence>
<evidence type="ECO:0000259" key="5">
    <source>
        <dbReference type="Pfam" id="PF14833"/>
    </source>
</evidence>
<feature type="domain" description="6-phosphogluconate dehydrogenase NADP-binding" evidence="4">
    <location>
        <begin position="8"/>
        <end position="162"/>
    </location>
</feature>
<dbReference type="InterPro" id="IPR015815">
    <property type="entry name" value="HIBADH-related"/>
</dbReference>
<reference evidence="7" key="1">
    <citation type="journal article" date="2019" name="Int. J. Syst. Evol. Microbiol.">
        <title>The Global Catalogue of Microorganisms (GCM) 10K type strain sequencing project: providing services to taxonomists for standard genome sequencing and annotation.</title>
        <authorList>
            <consortium name="The Broad Institute Genomics Platform"/>
            <consortium name="The Broad Institute Genome Sequencing Center for Infectious Disease"/>
            <person name="Wu L."/>
            <person name="Ma J."/>
        </authorList>
    </citation>
    <scope>NUCLEOTIDE SEQUENCE [LARGE SCALE GENOMIC DNA]</scope>
    <source>
        <strain evidence="7">JCM 18302</strain>
    </source>
</reference>